<dbReference type="EMBL" id="CAUYUJ010014221">
    <property type="protein sequence ID" value="CAK0838404.1"/>
    <property type="molecule type" value="Genomic_DNA"/>
</dbReference>
<organism evidence="1 2">
    <name type="scientific">Prorocentrum cordatum</name>
    <dbReference type="NCBI Taxonomy" id="2364126"/>
    <lineage>
        <taxon>Eukaryota</taxon>
        <taxon>Sar</taxon>
        <taxon>Alveolata</taxon>
        <taxon>Dinophyceae</taxon>
        <taxon>Prorocentrales</taxon>
        <taxon>Prorocentraceae</taxon>
        <taxon>Prorocentrum</taxon>
    </lineage>
</organism>
<protein>
    <submittedName>
        <fullName evidence="1">Uncharacterized protein</fullName>
    </submittedName>
</protein>
<comment type="caution">
    <text evidence="1">The sequence shown here is derived from an EMBL/GenBank/DDBJ whole genome shotgun (WGS) entry which is preliminary data.</text>
</comment>
<name>A0ABN9T0I2_9DINO</name>
<reference evidence="1" key="1">
    <citation type="submission" date="2023-10" db="EMBL/GenBank/DDBJ databases">
        <authorList>
            <person name="Chen Y."/>
            <person name="Shah S."/>
            <person name="Dougan E. K."/>
            <person name="Thang M."/>
            <person name="Chan C."/>
        </authorList>
    </citation>
    <scope>NUCLEOTIDE SEQUENCE [LARGE SCALE GENOMIC DNA]</scope>
</reference>
<accession>A0ABN9T0I2</accession>
<dbReference type="Proteomes" id="UP001189429">
    <property type="component" value="Unassembled WGS sequence"/>
</dbReference>
<keyword evidence="2" id="KW-1185">Reference proteome</keyword>
<proteinExistence type="predicted"/>
<evidence type="ECO:0000313" key="2">
    <source>
        <dbReference type="Proteomes" id="UP001189429"/>
    </source>
</evidence>
<sequence>MTPTPMENQYINRLIVFARQFESTIFVRVYSNSQFQITNGSRPLTMLTPDPNARFTQADCIHNHHILNEIGSFKMQSSFAFRAEEVSSLRVVNDNVSVVIMDSEGGPEGVMVRHNRWFLNAVVVACKKDGTDYIIGIRSPDVPHIFHLNGKVLPLAPCGHDHLFTDEDCIYNRESFAAGQDGQSLLVYSVPLDSADSLVLEVDWLALVIKSCISDKIAGDAQTISPNLKAWSNILPGNPPKHMFRTFPCFSDEEVLEINAKCRSLAHLRTHRKFVLGHVGYMGDYTNDSFGDPMSVVKKNRMLKEHFQPYIDTMMDHLSSELGEPVFTLPYVFLPGLHYQDGNSPDFQHGRDTFFGEFHCDGQHTRLQQQLGDIERLHGIKHNIDYERRYTATCCITEGGMYMYPTQELSTCCRDDLHYSVTYRRGWINLHSGRWVHQISTHQSSLDRICWQAHLVWCDDAERRGWLIYW</sequence>
<gene>
    <name evidence="1" type="ORF">PCOR1329_LOCUS34358</name>
</gene>
<evidence type="ECO:0000313" key="1">
    <source>
        <dbReference type="EMBL" id="CAK0838404.1"/>
    </source>
</evidence>